<evidence type="ECO:0000256" key="4">
    <source>
        <dbReference type="ARBA" id="ARBA00022737"/>
    </source>
</evidence>
<dbReference type="RefSeq" id="WP_073127140.1">
    <property type="nucleotide sequence ID" value="NZ_BAABCH010000083.1"/>
</dbReference>
<feature type="domain" description="CNNM transmembrane" evidence="12">
    <location>
        <begin position="2"/>
        <end position="191"/>
    </location>
</feature>
<evidence type="ECO:0000256" key="5">
    <source>
        <dbReference type="ARBA" id="ARBA00022989"/>
    </source>
</evidence>
<dbReference type="SUPFAM" id="SSF54631">
    <property type="entry name" value="CBS-domain pair"/>
    <property type="match status" value="1"/>
</dbReference>
<dbReference type="OrthoDB" id="9798188at2"/>
<dbReference type="FunFam" id="3.10.580.10:FF:000002">
    <property type="entry name" value="Magnesium/cobalt efflux protein CorC"/>
    <property type="match status" value="1"/>
</dbReference>
<dbReference type="InterPro" id="IPR002550">
    <property type="entry name" value="CNNM"/>
</dbReference>
<dbReference type="SUPFAM" id="SSF56176">
    <property type="entry name" value="FAD-binding/transporter-associated domain-like"/>
    <property type="match status" value="1"/>
</dbReference>
<comment type="similarity">
    <text evidence="2">Belongs to the UPF0053 family.</text>
</comment>
<dbReference type="GO" id="GO:0050660">
    <property type="term" value="F:flavin adenine dinucleotide binding"/>
    <property type="evidence" value="ECO:0007669"/>
    <property type="project" value="InterPro"/>
</dbReference>
<dbReference type="Pfam" id="PF00571">
    <property type="entry name" value="CBS"/>
    <property type="match status" value="2"/>
</dbReference>
<feature type="domain" description="CBS" evidence="11">
    <location>
        <begin position="275"/>
        <end position="332"/>
    </location>
</feature>
<name>A0A1M5RV10_9FIRM</name>
<evidence type="ECO:0000256" key="10">
    <source>
        <dbReference type="SAM" id="Phobius"/>
    </source>
</evidence>
<dbReference type="SMART" id="SM01091">
    <property type="entry name" value="CorC_HlyC"/>
    <property type="match status" value="1"/>
</dbReference>
<evidence type="ECO:0000256" key="3">
    <source>
        <dbReference type="ARBA" id="ARBA00022692"/>
    </source>
</evidence>
<sequence length="417" mass="46986">MESPGSSIQVIILVILLIGSGFFSASETALMSLSKIRIRYMQQEGVKGAKLVSSLIENPNKLLSSILVGNNVVNIAATSISTSLFIGLMKGSEGVAVATAVMTILVLIFGEITPKSIAANNSEKVALLVARPIKFIIFILSPIVWIFNLITGFIFKILGLENKGVQPYITEEELRTMVNVSHEEGVLEIEEREIINNVFQFGDMQAKNAMIQRIDMVAIDVEDSYDEIIELFKNEKLSRMPVYEENIDDIIGILNIKDVIFLDDEEIENFDIKKYIREPFFTHEFKKIAQLLEEMKIEKTQMAIVVDEYGGTSGLITVEDLIEVIVGDIDDEYDDEDDEIQVIKEDEYIVEGSTKITDVNELIGVRLESEEFDSIGGFIIGHLNRLPEEEEVVEVDEIRFCIESIDKNRIKKIRIFT</sequence>
<dbReference type="Pfam" id="PF01595">
    <property type="entry name" value="CNNM"/>
    <property type="match status" value="1"/>
</dbReference>
<evidence type="ECO:0000256" key="1">
    <source>
        <dbReference type="ARBA" id="ARBA00004141"/>
    </source>
</evidence>
<dbReference type="InterPro" id="IPR016169">
    <property type="entry name" value="FAD-bd_PCMH_sub2"/>
</dbReference>
<proteinExistence type="inferred from homology"/>
<dbReference type="InterPro" id="IPR044751">
    <property type="entry name" value="Ion_transp-like_CBS"/>
</dbReference>
<keyword evidence="6 8" id="KW-0129">CBS domain</keyword>
<evidence type="ECO:0000256" key="6">
    <source>
        <dbReference type="ARBA" id="ARBA00023122"/>
    </source>
</evidence>
<dbReference type="InterPro" id="IPR036318">
    <property type="entry name" value="FAD-bd_PCMH-like_sf"/>
</dbReference>
<dbReference type="Gene3D" id="3.30.465.10">
    <property type="match status" value="1"/>
</dbReference>
<keyword evidence="5 9" id="KW-1133">Transmembrane helix</keyword>
<evidence type="ECO:0000256" key="2">
    <source>
        <dbReference type="ARBA" id="ARBA00006337"/>
    </source>
</evidence>
<dbReference type="Proteomes" id="UP000243255">
    <property type="component" value="Unassembled WGS sequence"/>
</dbReference>
<evidence type="ECO:0000313" key="14">
    <source>
        <dbReference type="Proteomes" id="UP000243255"/>
    </source>
</evidence>
<keyword evidence="3 9" id="KW-0812">Transmembrane</keyword>
<dbReference type="PROSITE" id="PS51371">
    <property type="entry name" value="CBS"/>
    <property type="match status" value="2"/>
</dbReference>
<organism evidence="13 14">
    <name type="scientific">Asaccharospora irregularis DSM 2635</name>
    <dbReference type="NCBI Taxonomy" id="1121321"/>
    <lineage>
        <taxon>Bacteria</taxon>
        <taxon>Bacillati</taxon>
        <taxon>Bacillota</taxon>
        <taxon>Clostridia</taxon>
        <taxon>Peptostreptococcales</taxon>
        <taxon>Peptostreptococcaceae</taxon>
        <taxon>Asaccharospora</taxon>
    </lineage>
</organism>
<feature type="transmembrane region" description="Helical" evidence="10">
    <location>
        <begin position="71"/>
        <end position="89"/>
    </location>
</feature>
<keyword evidence="4" id="KW-0677">Repeat</keyword>
<keyword evidence="14" id="KW-1185">Reference proteome</keyword>
<evidence type="ECO:0000256" key="9">
    <source>
        <dbReference type="PROSITE-ProRule" id="PRU01193"/>
    </source>
</evidence>
<evidence type="ECO:0000256" key="8">
    <source>
        <dbReference type="PROSITE-ProRule" id="PRU00703"/>
    </source>
</evidence>
<dbReference type="GO" id="GO:0005886">
    <property type="term" value="C:plasma membrane"/>
    <property type="evidence" value="ECO:0007669"/>
    <property type="project" value="TreeGrafter"/>
</dbReference>
<comment type="subcellular location">
    <subcellularLocation>
        <location evidence="1">Membrane</location>
        <topology evidence="1">Multi-pass membrane protein</topology>
    </subcellularLocation>
</comment>
<accession>A0A1M5RV10</accession>
<dbReference type="Pfam" id="PF03471">
    <property type="entry name" value="CorC_HlyC"/>
    <property type="match status" value="1"/>
</dbReference>
<gene>
    <name evidence="13" type="ORF">SAMN04488530_1343</name>
</gene>
<dbReference type="EMBL" id="FQWX01000034">
    <property type="protein sequence ID" value="SHH30076.1"/>
    <property type="molecule type" value="Genomic_DNA"/>
</dbReference>
<keyword evidence="7 9" id="KW-0472">Membrane</keyword>
<dbReference type="PANTHER" id="PTHR22777:SF17">
    <property type="entry name" value="UPF0053 PROTEIN SLL0260"/>
    <property type="match status" value="1"/>
</dbReference>
<feature type="transmembrane region" description="Helical" evidence="10">
    <location>
        <begin position="95"/>
        <end position="114"/>
    </location>
</feature>
<feature type="transmembrane region" description="Helical" evidence="10">
    <location>
        <begin position="6"/>
        <end position="33"/>
    </location>
</feature>
<reference evidence="14" key="1">
    <citation type="submission" date="2016-11" db="EMBL/GenBank/DDBJ databases">
        <authorList>
            <person name="Varghese N."/>
            <person name="Submissions S."/>
        </authorList>
    </citation>
    <scope>NUCLEOTIDE SEQUENCE [LARGE SCALE GENOMIC DNA]</scope>
    <source>
        <strain evidence="14">DSM 2635</strain>
    </source>
</reference>
<dbReference type="STRING" id="1121321.SAMN04488530_1343"/>
<feature type="domain" description="CBS" evidence="11">
    <location>
        <begin position="210"/>
        <end position="272"/>
    </location>
</feature>
<dbReference type="AlphaFoldDB" id="A0A1M5RV10"/>
<dbReference type="PROSITE" id="PS51846">
    <property type="entry name" value="CNNM"/>
    <property type="match status" value="1"/>
</dbReference>
<evidence type="ECO:0000256" key="7">
    <source>
        <dbReference type="ARBA" id="ARBA00023136"/>
    </source>
</evidence>
<dbReference type="CDD" id="cd04590">
    <property type="entry name" value="CBS_pair_CorC_HlyC_assoc"/>
    <property type="match status" value="1"/>
</dbReference>
<evidence type="ECO:0000313" key="13">
    <source>
        <dbReference type="EMBL" id="SHH30076.1"/>
    </source>
</evidence>
<evidence type="ECO:0000259" key="11">
    <source>
        <dbReference type="PROSITE" id="PS51371"/>
    </source>
</evidence>
<dbReference type="InterPro" id="IPR046342">
    <property type="entry name" value="CBS_dom_sf"/>
</dbReference>
<protein>
    <submittedName>
        <fullName evidence="13">Putative hemolysin</fullName>
    </submittedName>
</protein>
<dbReference type="PANTHER" id="PTHR22777">
    <property type="entry name" value="HEMOLYSIN-RELATED"/>
    <property type="match status" value="1"/>
</dbReference>
<feature type="transmembrane region" description="Helical" evidence="10">
    <location>
        <begin position="135"/>
        <end position="155"/>
    </location>
</feature>
<dbReference type="InterPro" id="IPR005170">
    <property type="entry name" value="Transptr-assoc_dom"/>
</dbReference>
<dbReference type="InterPro" id="IPR000644">
    <property type="entry name" value="CBS_dom"/>
</dbReference>
<evidence type="ECO:0000259" key="12">
    <source>
        <dbReference type="PROSITE" id="PS51846"/>
    </source>
</evidence>
<dbReference type="Gene3D" id="3.10.580.10">
    <property type="entry name" value="CBS-domain"/>
    <property type="match status" value="1"/>
</dbReference>